<comment type="caution">
    <text evidence="11">The sequence shown here is derived from an EMBL/GenBank/DDBJ whole genome shotgun (WGS) entry which is preliminary data.</text>
</comment>
<reference evidence="11" key="1">
    <citation type="journal article" date="2020" name="Phytopathology">
        <title>Genome sequence of the chestnut blight fungus Cryphonectria parasitica EP155: A fundamental resource for an archetypical invasive plant pathogen.</title>
        <authorList>
            <person name="Crouch J.A."/>
            <person name="Dawe A."/>
            <person name="Aerts A."/>
            <person name="Barry K."/>
            <person name="Churchill A.C.L."/>
            <person name="Grimwood J."/>
            <person name="Hillman B."/>
            <person name="Milgroom M.G."/>
            <person name="Pangilinan J."/>
            <person name="Smith M."/>
            <person name="Salamov A."/>
            <person name="Schmutz J."/>
            <person name="Yadav J."/>
            <person name="Grigoriev I.V."/>
            <person name="Nuss D."/>
        </authorList>
    </citation>
    <scope>NUCLEOTIDE SEQUENCE</scope>
    <source>
        <strain evidence="11">EP155</strain>
    </source>
</reference>
<dbReference type="OrthoDB" id="195678at2759"/>
<dbReference type="Proteomes" id="UP000803844">
    <property type="component" value="Unassembled WGS sequence"/>
</dbReference>
<organism evidence="11 12">
    <name type="scientific">Cryphonectria parasitica (strain ATCC 38755 / EP155)</name>
    <dbReference type="NCBI Taxonomy" id="660469"/>
    <lineage>
        <taxon>Eukaryota</taxon>
        <taxon>Fungi</taxon>
        <taxon>Dikarya</taxon>
        <taxon>Ascomycota</taxon>
        <taxon>Pezizomycotina</taxon>
        <taxon>Sordariomycetes</taxon>
        <taxon>Sordariomycetidae</taxon>
        <taxon>Diaporthales</taxon>
        <taxon>Cryphonectriaceae</taxon>
        <taxon>Cryphonectria-Endothia species complex</taxon>
        <taxon>Cryphonectria</taxon>
    </lineage>
</organism>
<feature type="active site" description="Proton acceptor" evidence="8">
    <location>
        <position position="42"/>
    </location>
</feature>
<dbReference type="EMBL" id="MU032347">
    <property type="protein sequence ID" value="KAF3766442.1"/>
    <property type="molecule type" value="Genomic_DNA"/>
</dbReference>
<dbReference type="PANTHER" id="PTHR43301:SF3">
    <property type="entry name" value="ARABINAN ENDO-1,5-ALPHA-L-ARABINOSIDASE A-RELATED"/>
    <property type="match status" value="1"/>
</dbReference>
<evidence type="ECO:0000256" key="9">
    <source>
        <dbReference type="PIRSR" id="PIRSR606710-2"/>
    </source>
</evidence>
<dbReference type="InterPro" id="IPR006710">
    <property type="entry name" value="Glyco_hydro_43"/>
</dbReference>
<evidence type="ECO:0000256" key="6">
    <source>
        <dbReference type="ARBA" id="ARBA00023295"/>
    </source>
</evidence>
<comment type="similarity">
    <text evidence="3 7">Belongs to the glycosyl hydrolase 43 family.</text>
</comment>
<evidence type="ECO:0000256" key="4">
    <source>
        <dbReference type="ARBA" id="ARBA00012586"/>
    </source>
</evidence>
<evidence type="ECO:0000256" key="3">
    <source>
        <dbReference type="ARBA" id="ARBA00009865"/>
    </source>
</evidence>
<dbReference type="CDD" id="cd18831">
    <property type="entry name" value="GH43_AnAbnA-like"/>
    <property type="match status" value="1"/>
</dbReference>
<keyword evidence="5 7" id="KW-0378">Hydrolase</keyword>
<dbReference type="GO" id="GO:0046558">
    <property type="term" value="F:arabinan endo-1,5-alpha-L-arabinosidase activity"/>
    <property type="evidence" value="ECO:0007669"/>
    <property type="project" value="UniProtKB-EC"/>
</dbReference>
<name>A0A9P5CQH2_CRYP1</name>
<evidence type="ECO:0000256" key="2">
    <source>
        <dbReference type="ARBA" id="ARBA00004834"/>
    </source>
</evidence>
<dbReference type="GO" id="GO:0005975">
    <property type="term" value="P:carbohydrate metabolic process"/>
    <property type="evidence" value="ECO:0007669"/>
    <property type="project" value="InterPro"/>
</dbReference>
<sequence>MILSQLTRGLSSLALGLAALPSLVRGAYPDPEACSGNCWTHDPAVVKRSDGTYFRFATGGGVGVYSAPALTGPWTNDGYALPDGSSIDLTGNTDLWAPMVILVGSTYYMYYAISTFGTQSSAIGYATSTTMEVGSWTDHGATGIASSSSKAYNAIDPAVVEAADGTYYMTFGSFWDDIYEVAMTNPPTAPSGSSYNIAYNASTDHAEEASFIYLRGSTGYYYLFFSAGACCGYDTDLPAAGEEYSIRVCRSTSVSGPYVDENGVDCTESGGTTVLASHDYVYGPGGQGLLVDADYDGAVLYYHYGRLMEADMVLLESNVADTNIGLADADYQFGWNALSWSTGWPVPYAL</sequence>
<keyword evidence="12" id="KW-1185">Reference proteome</keyword>
<keyword evidence="10" id="KW-0732">Signal</keyword>
<dbReference type="InterPro" id="IPR016840">
    <property type="entry name" value="Glyco_hydro_43_endo_a_Ara-ase"/>
</dbReference>
<evidence type="ECO:0000313" key="11">
    <source>
        <dbReference type="EMBL" id="KAF3766442.1"/>
    </source>
</evidence>
<dbReference type="SUPFAM" id="SSF75005">
    <property type="entry name" value="Arabinanase/levansucrase/invertase"/>
    <property type="match status" value="1"/>
</dbReference>
<keyword evidence="6 7" id="KW-0326">Glycosidase</keyword>
<evidence type="ECO:0000256" key="10">
    <source>
        <dbReference type="SAM" id="SignalP"/>
    </source>
</evidence>
<feature type="signal peptide" evidence="10">
    <location>
        <begin position="1"/>
        <end position="26"/>
    </location>
</feature>
<feature type="active site" description="Proton donor" evidence="8">
    <location>
        <position position="208"/>
    </location>
</feature>
<dbReference type="Pfam" id="PF04616">
    <property type="entry name" value="Glyco_hydro_43"/>
    <property type="match status" value="1"/>
</dbReference>
<feature type="site" description="Important for catalytic activity, responsible for pKa modulation of the active site Glu and correct orientation of both the proton donor and substrate" evidence="9">
    <location>
        <position position="156"/>
    </location>
</feature>
<dbReference type="PANTHER" id="PTHR43301">
    <property type="entry name" value="ARABINAN ENDO-1,5-ALPHA-L-ARABINOSIDASE"/>
    <property type="match status" value="1"/>
</dbReference>
<protein>
    <recommendedName>
        <fullName evidence="4 7">Arabinan endo-1,5-alpha-L-arabinosidase</fullName>
        <ecNumber evidence="4 7">3.2.1.99</ecNumber>
    </recommendedName>
</protein>
<evidence type="ECO:0000256" key="8">
    <source>
        <dbReference type="PIRSR" id="PIRSR606710-1"/>
    </source>
</evidence>
<dbReference type="AlphaFoldDB" id="A0A9P5CQH2"/>
<feature type="chain" id="PRO_5040169993" description="Arabinan endo-1,5-alpha-L-arabinosidase" evidence="10">
    <location>
        <begin position="27"/>
        <end position="350"/>
    </location>
</feature>
<dbReference type="InterPro" id="IPR023296">
    <property type="entry name" value="Glyco_hydro_beta-prop_sf"/>
</dbReference>
<evidence type="ECO:0000313" key="12">
    <source>
        <dbReference type="Proteomes" id="UP000803844"/>
    </source>
</evidence>
<accession>A0A9P5CQH2</accession>
<dbReference type="PIRSF" id="PIRSF026534">
    <property type="entry name" value="Endo_alpha-L-arabinosidase"/>
    <property type="match status" value="1"/>
</dbReference>
<dbReference type="GeneID" id="63842327"/>
<evidence type="ECO:0000256" key="5">
    <source>
        <dbReference type="ARBA" id="ARBA00022801"/>
    </source>
</evidence>
<comment type="catalytic activity">
    <reaction evidence="1 7">
        <text>Endohydrolysis of (1-&gt;5)-alpha-arabinofuranosidic linkages in (1-&gt;5)-arabinans.</text>
        <dbReference type="EC" id="3.2.1.99"/>
    </reaction>
</comment>
<dbReference type="InterPro" id="IPR050727">
    <property type="entry name" value="GH43_arabinanases"/>
</dbReference>
<proteinExistence type="inferred from homology"/>
<comment type="pathway">
    <text evidence="2 7">Glycan metabolism; L-arabinan degradation.</text>
</comment>
<gene>
    <name evidence="11" type="ORF">M406DRAFT_68782</name>
</gene>
<evidence type="ECO:0000256" key="1">
    <source>
        <dbReference type="ARBA" id="ARBA00000375"/>
    </source>
</evidence>
<dbReference type="RefSeq" id="XP_040777403.1">
    <property type="nucleotide sequence ID" value="XM_040925198.1"/>
</dbReference>
<dbReference type="EC" id="3.2.1.99" evidence="4 7"/>
<evidence type="ECO:0000256" key="7">
    <source>
        <dbReference type="PIRNR" id="PIRNR026534"/>
    </source>
</evidence>
<dbReference type="Gene3D" id="2.115.10.20">
    <property type="entry name" value="Glycosyl hydrolase domain, family 43"/>
    <property type="match status" value="1"/>
</dbReference>